<name>A0A813GV01_POLGL</name>
<organism evidence="2 3">
    <name type="scientific">Polarella glacialis</name>
    <name type="common">Dinoflagellate</name>
    <dbReference type="NCBI Taxonomy" id="89957"/>
    <lineage>
        <taxon>Eukaryota</taxon>
        <taxon>Sar</taxon>
        <taxon>Alveolata</taxon>
        <taxon>Dinophyceae</taxon>
        <taxon>Suessiales</taxon>
        <taxon>Suessiaceae</taxon>
        <taxon>Polarella</taxon>
    </lineage>
</organism>
<evidence type="ECO:0000313" key="2">
    <source>
        <dbReference type="EMBL" id="CAE8629494.1"/>
    </source>
</evidence>
<comment type="caution">
    <text evidence="2">The sequence shown here is derived from an EMBL/GenBank/DDBJ whole genome shotgun (WGS) entry which is preliminary data.</text>
</comment>
<evidence type="ECO:0000256" key="1">
    <source>
        <dbReference type="SAM" id="MobiDB-lite"/>
    </source>
</evidence>
<gene>
    <name evidence="2" type="ORF">PGLA1383_LOCUS45964</name>
</gene>
<reference evidence="2" key="1">
    <citation type="submission" date="2021-02" db="EMBL/GenBank/DDBJ databases">
        <authorList>
            <person name="Dougan E. K."/>
            <person name="Rhodes N."/>
            <person name="Thang M."/>
            <person name="Chan C."/>
        </authorList>
    </citation>
    <scope>NUCLEOTIDE SEQUENCE</scope>
</reference>
<accession>A0A813GV01</accession>
<sequence>MLPVNVASHGARQTDCRCRAARVDTRKLRIRAGRARQPDLRGQKRLVTSASVFQAASAGVEALAWVGASAEVEASAGAGASAAVFAEVEALAGTGASAEREGPEAAGAASEAARAVAAGLQLIRGLESQLQFLLTKEWAARYTVGGGDWSEDERTTSEGEQFIDDA</sequence>
<dbReference type="AlphaFoldDB" id="A0A813GV01"/>
<evidence type="ECO:0000313" key="3">
    <source>
        <dbReference type="Proteomes" id="UP000654075"/>
    </source>
</evidence>
<dbReference type="Proteomes" id="UP000654075">
    <property type="component" value="Unassembled WGS sequence"/>
</dbReference>
<feature type="region of interest" description="Disordered" evidence="1">
    <location>
        <begin position="145"/>
        <end position="166"/>
    </location>
</feature>
<keyword evidence="3" id="KW-1185">Reference proteome</keyword>
<dbReference type="EMBL" id="CAJNNV010029649">
    <property type="protein sequence ID" value="CAE8629494.1"/>
    <property type="molecule type" value="Genomic_DNA"/>
</dbReference>
<proteinExistence type="predicted"/>
<protein>
    <submittedName>
        <fullName evidence="2">Uncharacterized protein</fullName>
    </submittedName>
</protein>